<feature type="region of interest" description="Disordered" evidence="1">
    <location>
        <begin position="33"/>
        <end position="73"/>
    </location>
</feature>
<evidence type="ECO:0000313" key="2">
    <source>
        <dbReference type="EMBL" id="KAK0529567.1"/>
    </source>
</evidence>
<accession>A0AAN6JQI6</accession>
<feature type="compositionally biased region" description="Pro residues" evidence="1">
    <location>
        <begin position="56"/>
        <end position="71"/>
    </location>
</feature>
<organism evidence="2 3">
    <name type="scientific">Tilletia horrida</name>
    <dbReference type="NCBI Taxonomy" id="155126"/>
    <lineage>
        <taxon>Eukaryota</taxon>
        <taxon>Fungi</taxon>
        <taxon>Dikarya</taxon>
        <taxon>Basidiomycota</taxon>
        <taxon>Ustilaginomycotina</taxon>
        <taxon>Exobasidiomycetes</taxon>
        <taxon>Tilletiales</taxon>
        <taxon>Tilletiaceae</taxon>
        <taxon>Tilletia</taxon>
    </lineage>
</organism>
<sequence length="243" mass="26439">MSFVRRKAEQADVADDVAVVPTEGGQNYVRVDGLPSLVSSQGGTTYMEVDEEEEPPPPSAQQPISRAPPPQKVWVDVPPLSASFGANTHLEPAAAASTIGADPGPTSDPLARPRGGASHKRHSNGVPHTVASTSAAAHLTVAKHAFSKAAREAIEEITRETLEDWHLAEVYIFLKNNPPRAIKKTKGSKTAFVTLDDNLQVKEEWRCRHCNAIRRMDAGVTNNLSTHSNKYTAKKEKDKENRH</sequence>
<proteinExistence type="predicted"/>
<feature type="compositionally biased region" description="Polar residues" evidence="1">
    <location>
        <begin position="221"/>
        <end position="231"/>
    </location>
</feature>
<feature type="region of interest" description="Disordered" evidence="1">
    <location>
        <begin position="221"/>
        <end position="243"/>
    </location>
</feature>
<dbReference type="EMBL" id="JAPDMQ010000239">
    <property type="protein sequence ID" value="KAK0529567.1"/>
    <property type="molecule type" value="Genomic_DNA"/>
</dbReference>
<evidence type="ECO:0000256" key="1">
    <source>
        <dbReference type="SAM" id="MobiDB-lite"/>
    </source>
</evidence>
<feature type="region of interest" description="Disordered" evidence="1">
    <location>
        <begin position="95"/>
        <end position="127"/>
    </location>
</feature>
<evidence type="ECO:0000313" key="3">
    <source>
        <dbReference type="Proteomes" id="UP001176521"/>
    </source>
</evidence>
<gene>
    <name evidence="2" type="ORF">OC842_004194</name>
</gene>
<feature type="compositionally biased region" description="Basic and acidic residues" evidence="1">
    <location>
        <begin position="233"/>
        <end position="243"/>
    </location>
</feature>
<reference evidence="2" key="1">
    <citation type="journal article" date="2023" name="PhytoFront">
        <title>Draft Genome Resources of Seven Strains of Tilletia horrida, Causal Agent of Kernel Smut of Rice.</title>
        <authorList>
            <person name="Khanal S."/>
            <person name="Antony Babu S."/>
            <person name="Zhou X.G."/>
        </authorList>
    </citation>
    <scope>NUCLEOTIDE SEQUENCE</scope>
    <source>
        <strain evidence="2">TX3</strain>
    </source>
</reference>
<name>A0AAN6JQI6_9BASI</name>
<keyword evidence="3" id="KW-1185">Reference proteome</keyword>
<protein>
    <submittedName>
        <fullName evidence="2">Uncharacterized protein</fullName>
    </submittedName>
</protein>
<dbReference type="Proteomes" id="UP001176521">
    <property type="component" value="Unassembled WGS sequence"/>
</dbReference>
<comment type="caution">
    <text evidence="2">The sequence shown here is derived from an EMBL/GenBank/DDBJ whole genome shotgun (WGS) entry which is preliminary data.</text>
</comment>
<dbReference type="AlphaFoldDB" id="A0AAN6JQI6"/>